<dbReference type="CDD" id="cd02511">
    <property type="entry name" value="Beta4Glucosyltransferase"/>
    <property type="match status" value="1"/>
</dbReference>
<reference evidence="2 3" key="1">
    <citation type="journal article" date="2016" name="Nat. Commun.">
        <title>Thousands of microbial genomes shed light on interconnected biogeochemical processes in an aquifer system.</title>
        <authorList>
            <person name="Anantharaman K."/>
            <person name="Brown C.T."/>
            <person name="Hug L.A."/>
            <person name="Sharon I."/>
            <person name="Castelle C.J."/>
            <person name="Probst A.J."/>
            <person name="Thomas B.C."/>
            <person name="Singh A."/>
            <person name="Wilkins M.J."/>
            <person name="Karaoz U."/>
            <person name="Brodie E.L."/>
            <person name="Williams K.H."/>
            <person name="Hubbard S.S."/>
            <person name="Banfield J.F."/>
        </authorList>
    </citation>
    <scope>NUCLEOTIDE SEQUENCE [LARGE SCALE GENOMIC DNA]</scope>
</reference>
<evidence type="ECO:0000313" key="2">
    <source>
        <dbReference type="EMBL" id="OGG35556.1"/>
    </source>
</evidence>
<dbReference type="SUPFAM" id="SSF53448">
    <property type="entry name" value="Nucleotide-diphospho-sugar transferases"/>
    <property type="match status" value="1"/>
</dbReference>
<dbReference type="EMBL" id="MFKE01000013">
    <property type="protein sequence ID" value="OGG35556.1"/>
    <property type="molecule type" value="Genomic_DNA"/>
</dbReference>
<dbReference type="InterPro" id="IPR001173">
    <property type="entry name" value="Glyco_trans_2-like"/>
</dbReference>
<sequence>MISAVILSHNNETSIENTLTSLAFCDERIIIDDFSTDNTAGIAKKAGAVVYARSLNGDFAAQRNFGLEKAKGEWALFVDSDETVSAGLAKEIQNVVAIDCVGFYVKRQDWLFGRKLLHGETDRVRLLRLARRGAGKWVRPVHEVWQIKGLTGTLDTPLDHFPHPNVAQFIDSVNRYSSINAKYLHGQHVKVLWWHILAYPTAKFFMNYIWHRGFLDGTQGAIIAIMMSMHSFLTRAKLWLLWHPHE</sequence>
<comment type="caution">
    <text evidence="2">The sequence shown here is derived from an EMBL/GenBank/DDBJ whole genome shotgun (WGS) entry which is preliminary data.</text>
</comment>
<dbReference type="Gene3D" id="3.90.550.10">
    <property type="entry name" value="Spore Coat Polysaccharide Biosynthesis Protein SpsA, Chain A"/>
    <property type="match status" value="1"/>
</dbReference>
<evidence type="ECO:0000313" key="3">
    <source>
        <dbReference type="Proteomes" id="UP000176186"/>
    </source>
</evidence>
<evidence type="ECO:0000259" key="1">
    <source>
        <dbReference type="Pfam" id="PF00535"/>
    </source>
</evidence>
<dbReference type="STRING" id="1798401.A2363_03470"/>
<organism evidence="2 3">
    <name type="scientific">Candidatus Gottesmanbacteria bacterium RIFOXYB1_FULL_47_11</name>
    <dbReference type="NCBI Taxonomy" id="1798401"/>
    <lineage>
        <taxon>Bacteria</taxon>
        <taxon>Candidatus Gottesmaniibacteriota</taxon>
    </lineage>
</organism>
<feature type="domain" description="Glycosyltransferase 2-like" evidence="1">
    <location>
        <begin position="3"/>
        <end position="115"/>
    </location>
</feature>
<dbReference type="InterPro" id="IPR029044">
    <property type="entry name" value="Nucleotide-diphossugar_trans"/>
</dbReference>
<dbReference type="Pfam" id="PF00535">
    <property type="entry name" value="Glycos_transf_2"/>
    <property type="match status" value="1"/>
</dbReference>
<gene>
    <name evidence="2" type="ORF">A2363_03470</name>
</gene>
<accession>A0A1F6BF41</accession>
<dbReference type="PANTHER" id="PTHR43630:SF2">
    <property type="entry name" value="GLYCOSYLTRANSFERASE"/>
    <property type="match status" value="1"/>
</dbReference>
<dbReference type="AlphaFoldDB" id="A0A1F6BF41"/>
<dbReference type="Proteomes" id="UP000176186">
    <property type="component" value="Unassembled WGS sequence"/>
</dbReference>
<dbReference type="PANTHER" id="PTHR43630">
    <property type="entry name" value="POLY-BETA-1,6-N-ACETYL-D-GLUCOSAMINE SYNTHASE"/>
    <property type="match status" value="1"/>
</dbReference>
<protein>
    <recommendedName>
        <fullName evidence="1">Glycosyltransferase 2-like domain-containing protein</fullName>
    </recommendedName>
</protein>
<proteinExistence type="predicted"/>
<name>A0A1F6BF41_9BACT</name>